<reference evidence="6 7" key="1">
    <citation type="journal article" date="2012" name="J. Bacteriol.">
        <title>Draft genome sequence of the nitrophenol-degrading actinomycete Rhodococcus imtechensis RKJ300.</title>
        <authorList>
            <person name="Vikram S."/>
            <person name="Kumar S."/>
            <person name="Subramanian S."/>
            <person name="Raghava G.P."/>
        </authorList>
    </citation>
    <scope>NUCLEOTIDE SEQUENCE [LARGE SCALE GENOMIC DNA]</scope>
    <source>
        <strain evidence="6 7">RKJ300</strain>
    </source>
</reference>
<evidence type="ECO:0000256" key="1">
    <source>
        <dbReference type="ARBA" id="ARBA00022475"/>
    </source>
</evidence>
<dbReference type="Gene3D" id="1.20.1300.10">
    <property type="entry name" value="Fumarate reductase/succinate dehydrogenase, transmembrane subunit"/>
    <property type="match status" value="1"/>
</dbReference>
<name>I0WPF1_RHOOP</name>
<dbReference type="AlphaFoldDB" id="I0WPF1"/>
<dbReference type="InterPro" id="IPR003418">
    <property type="entry name" value="Fumarate_red_D"/>
</dbReference>
<dbReference type="GO" id="GO:0016020">
    <property type="term" value="C:membrane"/>
    <property type="evidence" value="ECO:0007669"/>
    <property type="project" value="InterPro"/>
</dbReference>
<sequence>MTAKRAPAGNQSTPRSLEPAAWLLFSAGGMTAALLIPILLVLFGVAIPLGWLAAPDHSHLLSVLHYPVTLLVLFGLCVLALFHWAHRFRFVLCHGLGVERAGGVIAVLCYGGAVVGSVVAAYVLLSAW</sequence>
<dbReference type="EMBL" id="AJJH01000103">
    <property type="protein sequence ID" value="EID78267.1"/>
    <property type="molecule type" value="Genomic_DNA"/>
</dbReference>
<evidence type="ECO:0000313" key="6">
    <source>
        <dbReference type="EMBL" id="EID78267.1"/>
    </source>
</evidence>
<comment type="caution">
    <text evidence="6">The sequence shown here is derived from an EMBL/GenBank/DDBJ whole genome shotgun (WGS) entry which is preliminary data.</text>
</comment>
<keyword evidence="1" id="KW-1003">Cell membrane</keyword>
<proteinExistence type="predicted"/>
<feature type="transmembrane region" description="Helical" evidence="5">
    <location>
        <begin position="63"/>
        <end position="82"/>
    </location>
</feature>
<dbReference type="PATRIC" id="fig|1165867.3.peg.3980"/>
<keyword evidence="3 5" id="KW-1133">Transmembrane helix</keyword>
<dbReference type="SUPFAM" id="SSF81343">
    <property type="entry name" value="Fumarate reductase respiratory complex transmembrane subunits"/>
    <property type="match status" value="1"/>
</dbReference>
<organism evidence="6 7">
    <name type="scientific">Rhodococcus opacus RKJ300 = JCM 13270</name>
    <dbReference type="NCBI Taxonomy" id="1165867"/>
    <lineage>
        <taxon>Bacteria</taxon>
        <taxon>Bacillati</taxon>
        <taxon>Actinomycetota</taxon>
        <taxon>Actinomycetes</taxon>
        <taxon>Mycobacteriales</taxon>
        <taxon>Nocardiaceae</taxon>
        <taxon>Rhodococcus</taxon>
    </lineage>
</organism>
<dbReference type="InterPro" id="IPR034804">
    <property type="entry name" value="SQR/QFR_C/D"/>
</dbReference>
<dbReference type="NCBIfam" id="NF003977">
    <property type="entry name" value="PRK05470.1-1"/>
    <property type="match status" value="1"/>
</dbReference>
<gene>
    <name evidence="6" type="ORF">W59_19528</name>
</gene>
<protein>
    <submittedName>
        <fullName evidence="6">Fumarate reductase subunit D</fullName>
    </submittedName>
</protein>
<evidence type="ECO:0000313" key="7">
    <source>
        <dbReference type="Proteomes" id="UP000006447"/>
    </source>
</evidence>
<evidence type="ECO:0000256" key="5">
    <source>
        <dbReference type="SAM" id="Phobius"/>
    </source>
</evidence>
<accession>I0WPF1</accession>
<dbReference type="Proteomes" id="UP000006447">
    <property type="component" value="Unassembled WGS sequence"/>
</dbReference>
<dbReference type="Pfam" id="PF02313">
    <property type="entry name" value="Fumarate_red_D"/>
    <property type="match status" value="1"/>
</dbReference>
<evidence type="ECO:0000256" key="3">
    <source>
        <dbReference type="ARBA" id="ARBA00022989"/>
    </source>
</evidence>
<keyword evidence="4 5" id="KW-0472">Membrane</keyword>
<evidence type="ECO:0000256" key="2">
    <source>
        <dbReference type="ARBA" id="ARBA00022692"/>
    </source>
</evidence>
<keyword evidence="2 5" id="KW-0812">Transmembrane</keyword>
<feature type="transmembrane region" description="Helical" evidence="5">
    <location>
        <begin position="21"/>
        <end position="51"/>
    </location>
</feature>
<dbReference type="GO" id="GO:0006106">
    <property type="term" value="P:fumarate metabolic process"/>
    <property type="evidence" value="ECO:0007669"/>
    <property type="project" value="InterPro"/>
</dbReference>
<evidence type="ECO:0000256" key="4">
    <source>
        <dbReference type="ARBA" id="ARBA00023136"/>
    </source>
</evidence>
<feature type="transmembrane region" description="Helical" evidence="5">
    <location>
        <begin position="103"/>
        <end position="125"/>
    </location>
</feature>
<dbReference type="RefSeq" id="WP_007298599.1">
    <property type="nucleotide sequence ID" value="NZ_AJJH01000103.1"/>
</dbReference>